<dbReference type="SMART" id="SM00342">
    <property type="entry name" value="HTH_ARAC"/>
    <property type="match status" value="1"/>
</dbReference>
<dbReference type="PROSITE" id="PS01124">
    <property type="entry name" value="HTH_ARAC_FAMILY_2"/>
    <property type="match status" value="1"/>
</dbReference>
<name>A0A9D2U9M8_9BURK</name>
<keyword evidence="5" id="KW-0804">Transcription</keyword>
<comment type="caution">
    <text evidence="7">The sequence shown here is derived from an EMBL/GenBank/DDBJ whole genome shotgun (WGS) entry which is preliminary data.</text>
</comment>
<sequence length="271" mass="30456">MSLNGQNCSLEIAPEWHGELPRPIVGSISSIANQAIARWHTHPWLQFSYALEGVVDVNTEQGRYMAPPQRAVLIPAGELHRVYASTNTLIRSMYIRTEALAESVDSCRVLSVSPLLRELIRRFSEYPVFYTETGPESRLAEVLLDEIQNASTSGLMLRWPRDARILGFCQHLYKEPSSNLSLETHAQHIGVSSKTLSRLFLQETGLNFRAWRQQLRLMQALPMLEAGQRVTDVALACGYESLSAFIAAFRLAMGVTPMEFAHTYRSSHHSG</sequence>
<dbReference type="InterPro" id="IPR003313">
    <property type="entry name" value="AraC-bd"/>
</dbReference>
<dbReference type="PANTHER" id="PTHR11019">
    <property type="entry name" value="HTH-TYPE TRANSCRIPTIONAL REGULATOR NIMR"/>
    <property type="match status" value="1"/>
</dbReference>
<dbReference type="InterPro" id="IPR014710">
    <property type="entry name" value="RmlC-like_jellyroll"/>
</dbReference>
<dbReference type="PROSITE" id="PS00041">
    <property type="entry name" value="HTH_ARAC_FAMILY_1"/>
    <property type="match status" value="1"/>
</dbReference>
<evidence type="ECO:0000313" key="7">
    <source>
        <dbReference type="EMBL" id="HJD44778.1"/>
    </source>
</evidence>
<dbReference type="InterPro" id="IPR011051">
    <property type="entry name" value="RmlC_Cupin_sf"/>
</dbReference>
<dbReference type="InterPro" id="IPR009057">
    <property type="entry name" value="Homeodomain-like_sf"/>
</dbReference>
<dbReference type="GO" id="GO:0003700">
    <property type="term" value="F:DNA-binding transcription factor activity"/>
    <property type="evidence" value="ECO:0007669"/>
    <property type="project" value="InterPro"/>
</dbReference>
<reference evidence="7" key="1">
    <citation type="journal article" date="2021" name="PeerJ">
        <title>Extensive microbial diversity within the chicken gut microbiome revealed by metagenomics and culture.</title>
        <authorList>
            <person name="Gilroy R."/>
            <person name="Ravi A."/>
            <person name="Getino M."/>
            <person name="Pursley I."/>
            <person name="Horton D.L."/>
            <person name="Alikhan N.F."/>
            <person name="Baker D."/>
            <person name="Gharbi K."/>
            <person name="Hall N."/>
            <person name="Watson M."/>
            <person name="Adriaenssens E.M."/>
            <person name="Foster-Nyarko E."/>
            <person name="Jarju S."/>
            <person name="Secka A."/>
            <person name="Antonio M."/>
            <person name="Oren A."/>
            <person name="Chaudhuri R.R."/>
            <person name="La Ragione R."/>
            <person name="Hildebrand F."/>
            <person name="Pallen M.J."/>
        </authorList>
    </citation>
    <scope>NUCLEOTIDE SEQUENCE</scope>
    <source>
        <strain evidence="7">9264</strain>
    </source>
</reference>
<evidence type="ECO:0000256" key="5">
    <source>
        <dbReference type="ARBA" id="ARBA00023163"/>
    </source>
</evidence>
<gene>
    <name evidence="7" type="ORF">H9906_07100</name>
</gene>
<keyword evidence="2" id="KW-0805">Transcription regulation</keyword>
<evidence type="ECO:0000256" key="4">
    <source>
        <dbReference type="ARBA" id="ARBA00023159"/>
    </source>
</evidence>
<feature type="domain" description="HTH araC/xylS-type" evidence="6">
    <location>
        <begin position="163"/>
        <end position="263"/>
    </location>
</feature>
<keyword evidence="4" id="KW-0010">Activator</keyword>
<dbReference type="InterPro" id="IPR020449">
    <property type="entry name" value="Tscrpt_reg_AraC-type_HTH"/>
</dbReference>
<dbReference type="PANTHER" id="PTHR11019:SF159">
    <property type="entry name" value="TRANSCRIPTIONAL REGULATOR-RELATED"/>
    <property type="match status" value="1"/>
</dbReference>
<dbReference type="SUPFAM" id="SSF46689">
    <property type="entry name" value="Homeodomain-like"/>
    <property type="match status" value="1"/>
</dbReference>
<keyword evidence="3" id="KW-0238">DNA-binding</keyword>
<dbReference type="FunFam" id="1.10.10.60:FF:000132">
    <property type="entry name" value="AraC family transcriptional regulator"/>
    <property type="match status" value="1"/>
</dbReference>
<evidence type="ECO:0000256" key="2">
    <source>
        <dbReference type="ARBA" id="ARBA00023015"/>
    </source>
</evidence>
<dbReference type="InterPro" id="IPR018062">
    <property type="entry name" value="HTH_AraC-typ_CS"/>
</dbReference>
<dbReference type="Gene3D" id="2.60.120.10">
    <property type="entry name" value="Jelly Rolls"/>
    <property type="match status" value="1"/>
</dbReference>
<reference evidence="7" key="2">
    <citation type="submission" date="2021-04" db="EMBL/GenBank/DDBJ databases">
        <authorList>
            <person name="Gilroy R."/>
        </authorList>
    </citation>
    <scope>NUCLEOTIDE SEQUENCE</scope>
    <source>
        <strain evidence="7">9264</strain>
    </source>
</reference>
<dbReference type="PRINTS" id="PR00032">
    <property type="entry name" value="HTHARAC"/>
</dbReference>
<evidence type="ECO:0000256" key="3">
    <source>
        <dbReference type="ARBA" id="ARBA00023125"/>
    </source>
</evidence>
<dbReference type="Pfam" id="PF12833">
    <property type="entry name" value="HTH_18"/>
    <property type="match status" value="1"/>
</dbReference>
<evidence type="ECO:0000256" key="1">
    <source>
        <dbReference type="ARBA" id="ARBA00022491"/>
    </source>
</evidence>
<dbReference type="Proteomes" id="UP000823889">
    <property type="component" value="Unassembled WGS sequence"/>
</dbReference>
<dbReference type="EMBL" id="DWUQ01000150">
    <property type="protein sequence ID" value="HJD44778.1"/>
    <property type="molecule type" value="Genomic_DNA"/>
</dbReference>
<dbReference type="SUPFAM" id="SSF51182">
    <property type="entry name" value="RmlC-like cupins"/>
    <property type="match status" value="1"/>
</dbReference>
<evidence type="ECO:0000259" key="6">
    <source>
        <dbReference type="PROSITE" id="PS01124"/>
    </source>
</evidence>
<dbReference type="CDD" id="cd06124">
    <property type="entry name" value="cupin_NimR-like_N"/>
    <property type="match status" value="1"/>
</dbReference>
<dbReference type="GO" id="GO:0043565">
    <property type="term" value="F:sequence-specific DNA binding"/>
    <property type="evidence" value="ECO:0007669"/>
    <property type="project" value="InterPro"/>
</dbReference>
<organism evidence="7 8">
    <name type="scientific">Candidatus Paenalcaligenes intestinipullorum</name>
    <dbReference type="NCBI Taxonomy" id="2838718"/>
    <lineage>
        <taxon>Bacteria</taxon>
        <taxon>Pseudomonadati</taxon>
        <taxon>Pseudomonadota</taxon>
        <taxon>Betaproteobacteria</taxon>
        <taxon>Burkholderiales</taxon>
        <taxon>Alcaligenaceae</taxon>
        <taxon>Paenalcaligenes</taxon>
    </lineage>
</organism>
<dbReference type="AlphaFoldDB" id="A0A9D2U9M8"/>
<dbReference type="InterPro" id="IPR018060">
    <property type="entry name" value="HTH_AraC"/>
</dbReference>
<evidence type="ECO:0000313" key="8">
    <source>
        <dbReference type="Proteomes" id="UP000823889"/>
    </source>
</evidence>
<keyword evidence="1" id="KW-0678">Repressor</keyword>
<accession>A0A9D2U9M8</accession>
<protein>
    <submittedName>
        <fullName evidence="7">Helix-turn-helix transcriptional regulator</fullName>
    </submittedName>
</protein>
<dbReference type="Gene3D" id="1.10.10.60">
    <property type="entry name" value="Homeodomain-like"/>
    <property type="match status" value="1"/>
</dbReference>
<dbReference type="Pfam" id="PF02311">
    <property type="entry name" value="AraC_binding"/>
    <property type="match status" value="1"/>
</dbReference>
<proteinExistence type="predicted"/>